<protein>
    <submittedName>
        <fullName evidence="1">Uncharacterized protein</fullName>
    </submittedName>
</protein>
<organism evidence="1">
    <name type="scientific">Bacillus thuringiensis subsp. israelensis</name>
    <dbReference type="NCBI Taxonomy" id="1430"/>
    <lineage>
        <taxon>Bacteria</taxon>
        <taxon>Bacillati</taxon>
        <taxon>Bacillota</taxon>
        <taxon>Bacilli</taxon>
        <taxon>Bacillales</taxon>
        <taxon>Bacillaceae</taxon>
        <taxon>Bacillus</taxon>
        <taxon>Bacillus cereus group</taxon>
    </lineage>
</organism>
<proteinExistence type="predicted"/>
<evidence type="ECO:0000313" key="1">
    <source>
        <dbReference type="EMBL" id="AND28459.1"/>
    </source>
</evidence>
<accession>A0A160LJT4</accession>
<dbReference type="EMBL" id="CP013278">
    <property type="protein sequence ID" value="AND28459.1"/>
    <property type="molecule type" value="Genomic_DNA"/>
</dbReference>
<name>A0A160LJT4_BACTI</name>
<dbReference type="RefSeq" id="WP_000182705.1">
    <property type="nucleotide sequence ID" value="NZ_CP013278.1"/>
</dbReference>
<reference evidence="1" key="1">
    <citation type="journal article" date="2017" name="Res. Microbiol.">
        <title>Comparative genomics of extrachromosomal elements in Bacillus thuringiensis subsp. israelensis.</title>
        <authorList>
            <person name="Bolotin A."/>
            <person name="Gillis A."/>
            <person name="Sanchis V."/>
            <person name="Nielsen-LeRoux C."/>
            <person name="Mahillon J."/>
            <person name="Lereclus D."/>
            <person name="Sorokin A."/>
        </authorList>
    </citation>
    <scope>NUCLEOTIDE SEQUENCE</scope>
    <source>
        <strain evidence="1">AM65-52</strain>
        <plasmid evidence="1">pAM65-52-3-235K</plasmid>
    </source>
</reference>
<gene>
    <name evidence="1" type="ORF">ATN07_32540</name>
</gene>
<sequence>MTNKTVVFTAGNLQVVQNASGQIAKALFGMGVKAPLFSQFIGTDATALTVDARRNKFVVTNETGTETSIQFSSATGKQVIDYLMVVMPGLFPKFMESAEFKALEKLNLKGRLTAKAKVHGKKTRETVLMAALNMGDIYVASSGEVLGKLVDFDVEELMENVMVQVGKDDNKKVVLRDDVRFYIAKDTNVSNLTNVNSLFQKMSGSLAAYRFAMAKGKKTQTINVVKEYSKDGMTLRIEEPQKAVILDEMCTFDGSASLPFGEEVNGAVLKAVFSEVSVLHREDGQLEVGSVVSEEETFSYKTYAKSMSQARSNGAVGFKTLEDVITYFLGTGQDERAYGKKHKLNGEATGYNVMDVAKSYKRFMLAGSNGLKADKGLLSTFSHNHKVEFFPAGTRNVIGEIKPAYIVVTNNDGEKITIALVDDFTGQIAMDQDFMLNVLNKDNAFVGVEKFNNWDNKDAVKALLSRNLTDGQGWHNDRITEGLRSAGVINSFDAFQLRISNAVKGASFQFNPICELFDADIILTDGMVKSEDILADIQENGFQLFVVGQRKDGNDGIWVASQATQQMGLSVEELKQGVTNSVDFVKNSIEEKMTADILTMLNAAEEEAETEFAAVDYVRLAQEFGDILDEQYIKDEIVGLGVKKLNKLLDSKLFTTQARTRYMFTDVFAIYNAAKAGRYTAIKEDAVLGAYEVVAPSKKDEEFFLEEGKALSVRFPVTVTHEIPVVTAVQSAEYAEFVKQGLWQGITFFDAFSWVVAQQAGADHDGDTSIIIFDEVMVNARIRKEVELYGNQAVLPFVDAYVKYENGVAVDFSTGCPTYVTAAAKAKETKPEAKDVNGFIVQGNNVIFNPEELKGENGTARRHDFLEVVAGLSQQITVDTIEASLIGVIANRAMILTDLLSRSVLNAAQRAEVEADLLALCTAGRWEIDRPKHGGAYLSMPLINKLFANFEGRFFEEAELELTNEAKFALLAEEKGIYAHIFSPVVRQDKVSGQAVITGFEVKKPQWLASQKDEFGVVNNDSAYEFVFNYAEEAIVALCEKFQTGHSNTAKNEIRTRIATHMEVAPQSIDAVKYYVANLYNAYTQKENVRAAAEKEFMHQAEAELKEAGVFRKKNMQSLTKAKKTAKIRANYDATLSQYKMARDLYKAELRKEMYATAKELGLDVRQLVGTLYLLVNEAKTNGKAAYRKDGREYRFVASNGFIALPFEVFAEEMNSLISGRVSETYFVPQDITFTLLQSSLVEKVAAPTAVSNQVKVRVMNPVAKVANKTVSVNRNVRVAIKPEQQQDSVRLVMYFLNKDAQVTDAMAVTREDAAYMGFAPTNFSMAGIYEIPVTEIAFGEEGTTAIVRF</sequence>
<geneLocation type="plasmid" evidence="1">
    <name>pAM65-52-3-235K</name>
</geneLocation>
<dbReference type="PATRIC" id="fig|1430.6.peg.2195"/>
<keyword evidence="1" id="KW-0614">Plasmid</keyword>